<feature type="domain" description="MYND-type" evidence="5">
    <location>
        <begin position="390"/>
        <end position="436"/>
    </location>
</feature>
<dbReference type="SUPFAM" id="SSF144232">
    <property type="entry name" value="HIT/MYND zinc finger-like"/>
    <property type="match status" value="1"/>
</dbReference>
<reference evidence="6" key="1">
    <citation type="submission" date="2020-05" db="EMBL/GenBank/DDBJ databases">
        <title>Mycena genomes resolve the evolution of fungal bioluminescence.</title>
        <authorList>
            <person name="Tsai I.J."/>
        </authorList>
    </citation>
    <scope>NUCLEOTIDE SEQUENCE</scope>
    <source>
        <strain evidence="6">CCC161011</strain>
    </source>
</reference>
<proteinExistence type="predicted"/>
<dbReference type="Pfam" id="PF01753">
    <property type="entry name" value="zf-MYND"/>
    <property type="match status" value="1"/>
</dbReference>
<evidence type="ECO:0000259" key="5">
    <source>
        <dbReference type="PROSITE" id="PS50865"/>
    </source>
</evidence>
<keyword evidence="3" id="KW-0862">Zinc</keyword>
<sequence length="602" mass="66289">MHASLHQRNILRLPGNLRRVANSAANGSLNDLQSLGGLIPGLPASTALLFLPVFYVNLDPAGIPNMDDIGLNTHAMACALASTEGIYFLQNPGKFLPDAAVIDIWPRYWAWIECFQIYATMTSGRPSPSLGLREFELGSNVVQFMASFHNSQTLFKLFGATPGVRVLLARNWSLLVQREAGRARDVGLDQVLQCVNGSCPIDASEPAGLEEFVEGAGGTINDLASLIIQSITALIPSRKPPITRLPLKFVGAILAFVIATDRISESRAEDDESLFLLCSALCEGGFVKTLTTVMHNLADNTIPGVTETLATCLVLFRVAFLISSGDTWAGQALKAGLLRPLLVEEALLEIEDVVQKSPLAKTESWTNFVNLAQERISIRQVLDSSDCIWSGACDNMACAVIRDRPTLKRCVNCKTAYYCSKLCQIMDWAAGHRKACSRGHSISLDQISFGRRERAFIRTIVQQDYEAHKANTIYPEQVRFMAQSPHEYFFTFFDYSWGRVRIEVRFVTCSPIVKDLESAGEEWCDLLSRARDSAGRMELHVVDIGGIWVVPLRTNSSCVYEGMRSIATSLPPAVTSQADSPSLLEAVQAVLDEEKDHFRAIH</sequence>
<dbReference type="AlphaFoldDB" id="A0A8H7CGR9"/>
<dbReference type="PROSITE" id="PS50865">
    <property type="entry name" value="ZF_MYND_2"/>
    <property type="match status" value="1"/>
</dbReference>
<keyword evidence="7" id="KW-1185">Reference proteome</keyword>
<accession>A0A8H7CGR9</accession>
<evidence type="ECO:0000256" key="4">
    <source>
        <dbReference type="PROSITE-ProRule" id="PRU00134"/>
    </source>
</evidence>
<organism evidence="6 7">
    <name type="scientific">Mycena venus</name>
    <dbReference type="NCBI Taxonomy" id="2733690"/>
    <lineage>
        <taxon>Eukaryota</taxon>
        <taxon>Fungi</taxon>
        <taxon>Dikarya</taxon>
        <taxon>Basidiomycota</taxon>
        <taxon>Agaricomycotina</taxon>
        <taxon>Agaricomycetes</taxon>
        <taxon>Agaricomycetidae</taxon>
        <taxon>Agaricales</taxon>
        <taxon>Marasmiineae</taxon>
        <taxon>Mycenaceae</taxon>
        <taxon>Mycena</taxon>
    </lineage>
</organism>
<evidence type="ECO:0000256" key="3">
    <source>
        <dbReference type="ARBA" id="ARBA00022833"/>
    </source>
</evidence>
<protein>
    <submittedName>
        <fullName evidence="6">MYND-type domain-containing protein</fullName>
    </submittedName>
</protein>
<comment type="caution">
    <text evidence="6">The sequence shown here is derived from an EMBL/GenBank/DDBJ whole genome shotgun (WGS) entry which is preliminary data.</text>
</comment>
<name>A0A8H7CGR9_9AGAR</name>
<dbReference type="GO" id="GO:0008270">
    <property type="term" value="F:zinc ion binding"/>
    <property type="evidence" value="ECO:0007669"/>
    <property type="project" value="UniProtKB-KW"/>
</dbReference>
<dbReference type="Proteomes" id="UP000620124">
    <property type="component" value="Unassembled WGS sequence"/>
</dbReference>
<dbReference type="OrthoDB" id="3033247at2759"/>
<dbReference type="PROSITE" id="PS01360">
    <property type="entry name" value="ZF_MYND_1"/>
    <property type="match status" value="1"/>
</dbReference>
<evidence type="ECO:0000313" key="6">
    <source>
        <dbReference type="EMBL" id="KAF7335382.1"/>
    </source>
</evidence>
<evidence type="ECO:0000313" key="7">
    <source>
        <dbReference type="Proteomes" id="UP000620124"/>
    </source>
</evidence>
<dbReference type="Gene3D" id="6.10.140.2220">
    <property type="match status" value="1"/>
</dbReference>
<dbReference type="InterPro" id="IPR002893">
    <property type="entry name" value="Znf_MYND"/>
</dbReference>
<dbReference type="EMBL" id="JACAZI010000024">
    <property type="protein sequence ID" value="KAF7335382.1"/>
    <property type="molecule type" value="Genomic_DNA"/>
</dbReference>
<evidence type="ECO:0000256" key="2">
    <source>
        <dbReference type="ARBA" id="ARBA00022771"/>
    </source>
</evidence>
<evidence type="ECO:0000256" key="1">
    <source>
        <dbReference type="ARBA" id="ARBA00022723"/>
    </source>
</evidence>
<gene>
    <name evidence="6" type="ORF">MVEN_02190700</name>
</gene>
<keyword evidence="1" id="KW-0479">Metal-binding</keyword>
<keyword evidence="2 4" id="KW-0863">Zinc-finger</keyword>